<gene>
    <name evidence="9" type="primary">lspA</name>
    <name evidence="13" type="ORF">SAMN05421680_12166</name>
    <name evidence="12" type="ORF">Xmau_03875</name>
</gene>
<comment type="function">
    <text evidence="9 10">This protein specifically catalyzes the removal of signal peptides from prolipoproteins.</text>
</comment>
<dbReference type="EMBL" id="NITY01000021">
    <property type="protein sequence ID" value="PHM37397.1"/>
    <property type="molecule type" value="Genomic_DNA"/>
</dbReference>
<keyword evidence="7 9" id="KW-1133">Transmembrane helix</keyword>
<evidence type="ECO:0000256" key="3">
    <source>
        <dbReference type="ARBA" id="ARBA00022670"/>
    </source>
</evidence>
<dbReference type="InterPro" id="IPR001872">
    <property type="entry name" value="Peptidase_A8"/>
</dbReference>
<evidence type="ECO:0000256" key="2">
    <source>
        <dbReference type="ARBA" id="ARBA00022475"/>
    </source>
</evidence>
<evidence type="ECO:0000313" key="15">
    <source>
        <dbReference type="Proteomes" id="UP000224607"/>
    </source>
</evidence>
<keyword evidence="3 9" id="KW-0645">Protease</keyword>
<evidence type="ECO:0000256" key="11">
    <source>
        <dbReference type="RuleBase" id="RU004181"/>
    </source>
</evidence>
<evidence type="ECO:0000256" key="7">
    <source>
        <dbReference type="ARBA" id="ARBA00022989"/>
    </source>
</evidence>
<name>A0A1I3VM99_9GAMM</name>
<dbReference type="EC" id="3.4.23.36" evidence="9"/>
<evidence type="ECO:0000313" key="14">
    <source>
        <dbReference type="Proteomes" id="UP000198919"/>
    </source>
</evidence>
<feature type="active site" evidence="9">
    <location>
        <position position="123"/>
    </location>
</feature>
<evidence type="ECO:0000256" key="1">
    <source>
        <dbReference type="ARBA" id="ARBA00006139"/>
    </source>
</evidence>
<dbReference type="EMBL" id="FORG01000021">
    <property type="protein sequence ID" value="SFJ96209.1"/>
    <property type="molecule type" value="Genomic_DNA"/>
</dbReference>
<evidence type="ECO:0000256" key="5">
    <source>
        <dbReference type="ARBA" id="ARBA00022750"/>
    </source>
</evidence>
<comment type="similarity">
    <text evidence="1 9 11">Belongs to the peptidase A8 family.</text>
</comment>
<dbReference type="PROSITE" id="PS00855">
    <property type="entry name" value="SPASE_II"/>
    <property type="match status" value="1"/>
</dbReference>
<keyword evidence="6 9" id="KW-0378">Hydrolase</keyword>
<feature type="transmembrane region" description="Helical" evidence="9">
    <location>
        <begin position="12"/>
        <end position="30"/>
    </location>
</feature>
<keyword evidence="8 9" id="KW-0472">Membrane</keyword>
<evidence type="ECO:0000313" key="12">
    <source>
        <dbReference type="EMBL" id="PHM37397.1"/>
    </source>
</evidence>
<dbReference type="Proteomes" id="UP000224607">
    <property type="component" value="Unassembled WGS sequence"/>
</dbReference>
<dbReference type="NCBIfam" id="TIGR00077">
    <property type="entry name" value="lspA"/>
    <property type="match status" value="1"/>
</dbReference>
<reference evidence="14" key="1">
    <citation type="submission" date="2016-10" db="EMBL/GenBank/DDBJ databases">
        <authorList>
            <person name="Varghese N."/>
            <person name="Submissions S."/>
        </authorList>
    </citation>
    <scope>NUCLEOTIDE SEQUENCE [LARGE SCALE GENOMIC DNA]</scope>
    <source>
        <strain evidence="14">DSM 17908</strain>
    </source>
</reference>
<comment type="subcellular location">
    <subcellularLocation>
        <location evidence="9">Cell membrane</location>
        <topology evidence="9">Multi-pass membrane protein</topology>
    </subcellularLocation>
</comment>
<protein>
    <recommendedName>
        <fullName evidence="9">Lipoprotein signal peptidase</fullName>
        <ecNumber evidence="9">3.4.23.36</ecNumber>
    </recommendedName>
    <alternativeName>
        <fullName evidence="9">Prolipoprotein signal peptidase</fullName>
    </alternativeName>
    <alternativeName>
        <fullName evidence="9">Signal peptidase II</fullName>
        <shortName evidence="9">SPase II</shortName>
    </alternativeName>
</protein>
<dbReference type="Proteomes" id="UP000198919">
    <property type="component" value="Unassembled WGS sequence"/>
</dbReference>
<keyword evidence="15" id="KW-1185">Reference proteome</keyword>
<reference evidence="13" key="2">
    <citation type="submission" date="2016-10" db="EMBL/GenBank/DDBJ databases">
        <authorList>
            <person name="de Groot N.N."/>
        </authorList>
    </citation>
    <scope>NUCLEOTIDE SEQUENCE [LARGE SCALE GENOMIC DNA]</scope>
    <source>
        <strain evidence="13">DSM 17908</strain>
    </source>
</reference>
<proteinExistence type="inferred from homology"/>
<dbReference type="PANTHER" id="PTHR33695">
    <property type="entry name" value="LIPOPROTEIN SIGNAL PEPTIDASE"/>
    <property type="match status" value="1"/>
</dbReference>
<dbReference type="OrthoDB" id="9810259at2"/>
<feature type="active site" evidence="9">
    <location>
        <position position="141"/>
    </location>
</feature>
<evidence type="ECO:0000256" key="9">
    <source>
        <dbReference type="HAMAP-Rule" id="MF_00161"/>
    </source>
</evidence>
<dbReference type="UniPathway" id="UPA00665"/>
<keyword evidence="2 9" id="KW-1003">Cell membrane</keyword>
<keyword evidence="4 9" id="KW-0812">Transmembrane</keyword>
<keyword evidence="12" id="KW-0449">Lipoprotein</keyword>
<evidence type="ECO:0000256" key="6">
    <source>
        <dbReference type="ARBA" id="ARBA00022801"/>
    </source>
</evidence>
<dbReference type="AlphaFoldDB" id="A0A1I3VM99"/>
<evidence type="ECO:0000256" key="8">
    <source>
        <dbReference type="ARBA" id="ARBA00023136"/>
    </source>
</evidence>
<dbReference type="STRING" id="351675.SAMN05421680_12166"/>
<dbReference type="PANTHER" id="PTHR33695:SF1">
    <property type="entry name" value="LIPOPROTEIN SIGNAL PEPTIDASE"/>
    <property type="match status" value="1"/>
</dbReference>
<feature type="transmembrane region" description="Helical" evidence="9">
    <location>
        <begin position="137"/>
        <end position="157"/>
    </location>
</feature>
<comment type="pathway">
    <text evidence="9">Protein modification; lipoprotein biosynthesis (signal peptide cleavage).</text>
</comment>
<organism evidence="13 14">
    <name type="scientific">Xenorhabdus mauleonii</name>
    <dbReference type="NCBI Taxonomy" id="351675"/>
    <lineage>
        <taxon>Bacteria</taxon>
        <taxon>Pseudomonadati</taxon>
        <taxon>Pseudomonadota</taxon>
        <taxon>Gammaproteobacteria</taxon>
        <taxon>Enterobacterales</taxon>
        <taxon>Morganellaceae</taxon>
        <taxon>Xenorhabdus</taxon>
    </lineage>
</organism>
<dbReference type="PRINTS" id="PR00781">
    <property type="entry name" value="LIPOSIGPTASE"/>
</dbReference>
<evidence type="ECO:0000256" key="10">
    <source>
        <dbReference type="RuleBase" id="RU000594"/>
    </source>
</evidence>
<dbReference type="GO" id="GO:0004190">
    <property type="term" value="F:aspartic-type endopeptidase activity"/>
    <property type="evidence" value="ECO:0007669"/>
    <property type="project" value="UniProtKB-UniRule"/>
</dbReference>
<reference evidence="12 15" key="3">
    <citation type="journal article" date="2017" name="Nat. Microbiol.">
        <title>Natural product diversity associated with the nematode symbionts Photorhabdus and Xenorhabdus.</title>
        <authorList>
            <person name="Tobias N.J."/>
            <person name="Wolff H."/>
            <person name="Djahanschiri B."/>
            <person name="Grundmann F."/>
            <person name="Kronenwerth M."/>
            <person name="Shi Y.M."/>
            <person name="Simonyi S."/>
            <person name="Grun P."/>
            <person name="Shapiro-Ilan D."/>
            <person name="Pidot S.J."/>
            <person name="Stinear T.P."/>
            <person name="Ebersberger I."/>
            <person name="Bode H.B."/>
        </authorList>
    </citation>
    <scope>NUCLEOTIDE SEQUENCE [LARGE SCALE GENOMIC DNA]</scope>
    <source>
        <strain evidence="12 15">DSM 17908</strain>
    </source>
</reference>
<dbReference type="HAMAP" id="MF_00161">
    <property type="entry name" value="LspA"/>
    <property type="match status" value="1"/>
</dbReference>
<dbReference type="RefSeq" id="WP_092513119.1">
    <property type="nucleotide sequence ID" value="NZ_CAWNQB010000014.1"/>
</dbReference>
<feature type="transmembrane region" description="Helical" evidence="9">
    <location>
        <begin position="99"/>
        <end position="117"/>
    </location>
</feature>
<dbReference type="Pfam" id="PF01252">
    <property type="entry name" value="Peptidase_A8"/>
    <property type="match status" value="1"/>
</dbReference>
<evidence type="ECO:0000256" key="4">
    <source>
        <dbReference type="ARBA" id="ARBA00022692"/>
    </source>
</evidence>
<feature type="transmembrane region" description="Helical" evidence="9">
    <location>
        <begin position="67"/>
        <end position="87"/>
    </location>
</feature>
<sequence length="173" mass="19541">MNKAICSTGLRWLWLVVVVLILDLGSKYFVLQHFTLYESIPLIPYFNLTYAQNLGAAFSFLADKGGWQRWFFALVALTITIVLLIMMYRTNAKQKLSNIAYALVIGGALGNLFDRLVHGFVVDFIDFYVGDWHWPTFNIADSAICIGAALIIIESFISPDDKKEVPKTSHSKK</sequence>
<accession>A0A1I3VM99</accession>
<keyword evidence="5 9" id="KW-0064">Aspartyl protease</keyword>
<dbReference type="GO" id="GO:0005886">
    <property type="term" value="C:plasma membrane"/>
    <property type="evidence" value="ECO:0007669"/>
    <property type="project" value="UniProtKB-SubCell"/>
</dbReference>
<dbReference type="GO" id="GO:0006508">
    <property type="term" value="P:proteolysis"/>
    <property type="evidence" value="ECO:0007669"/>
    <property type="project" value="UniProtKB-KW"/>
</dbReference>
<evidence type="ECO:0000313" key="13">
    <source>
        <dbReference type="EMBL" id="SFJ96209.1"/>
    </source>
</evidence>
<comment type="catalytic activity">
    <reaction evidence="9 10">
        <text>Release of signal peptides from bacterial membrane prolipoproteins. Hydrolyzes -Xaa-Yaa-Zaa-|-(S,diacylglyceryl)Cys-, in which Xaa is hydrophobic (preferably Leu), and Yaa (Ala or Ser) and Zaa (Gly or Ala) have small, neutral side chains.</text>
        <dbReference type="EC" id="3.4.23.36"/>
    </reaction>
</comment>